<feature type="transmembrane region" description="Helical" evidence="11">
    <location>
        <begin position="275"/>
        <end position="295"/>
    </location>
</feature>
<evidence type="ECO:0000256" key="9">
    <source>
        <dbReference type="ARBA" id="ARBA00023136"/>
    </source>
</evidence>
<dbReference type="InterPro" id="IPR006201">
    <property type="entry name" value="Neur_channel"/>
</dbReference>
<keyword evidence="9 11" id="KW-0472">Membrane</keyword>
<evidence type="ECO:0000256" key="2">
    <source>
        <dbReference type="ARBA" id="ARBA00004236"/>
    </source>
</evidence>
<keyword evidence="4" id="KW-1003">Cell membrane</keyword>
<dbReference type="CDD" id="cd18990">
    <property type="entry name" value="LGIC_ECD_GABAAR"/>
    <property type="match status" value="1"/>
</dbReference>
<feature type="region of interest" description="Disordered" evidence="12">
    <location>
        <begin position="366"/>
        <end position="386"/>
    </location>
</feature>
<feature type="chain" id="PRO_5044988674" evidence="11">
    <location>
        <begin position="18"/>
        <end position="886"/>
    </location>
</feature>
<keyword evidence="7 11" id="KW-1133">Transmembrane helix</keyword>
<feature type="domain" description="Neurotransmitter-gated ion-channel transmembrane" evidence="14">
    <location>
        <begin position="688"/>
        <end position="761"/>
    </location>
</feature>
<feature type="transmembrane region" description="Helical" evidence="11">
    <location>
        <begin position="242"/>
        <end position="266"/>
    </location>
</feature>
<keyword evidence="3 11" id="KW-0813">Transport</keyword>
<feature type="transmembrane region" description="Helical" evidence="11">
    <location>
        <begin position="855"/>
        <end position="874"/>
    </location>
</feature>
<evidence type="ECO:0000313" key="15">
    <source>
        <dbReference type="EMBL" id="CAH3026103.1"/>
    </source>
</evidence>
<dbReference type="InterPro" id="IPR006029">
    <property type="entry name" value="Neurotrans-gated_channel_TM"/>
</dbReference>
<dbReference type="CDD" id="cd19049">
    <property type="entry name" value="LGIC_TM_anion"/>
    <property type="match status" value="1"/>
</dbReference>
<dbReference type="EMBL" id="CALNXI010000388">
    <property type="protein sequence ID" value="CAH3026103.1"/>
    <property type="molecule type" value="Genomic_DNA"/>
</dbReference>
<feature type="transmembrane region" description="Helical" evidence="11">
    <location>
        <begin position="737"/>
        <end position="759"/>
    </location>
</feature>
<dbReference type="InterPro" id="IPR038050">
    <property type="entry name" value="Neuro_actylchol_rec"/>
</dbReference>
<keyword evidence="8 11" id="KW-0406">Ion transport</keyword>
<keyword evidence="16" id="KW-1185">Reference proteome</keyword>
<evidence type="ECO:0000256" key="5">
    <source>
        <dbReference type="ARBA" id="ARBA00022692"/>
    </source>
</evidence>
<dbReference type="InterPro" id="IPR006202">
    <property type="entry name" value="Neur_chan_lig-bd"/>
</dbReference>
<dbReference type="PRINTS" id="PR00252">
    <property type="entry name" value="NRIONCHANNEL"/>
</dbReference>
<feature type="transmembrane region" description="Helical" evidence="11">
    <location>
        <begin position="678"/>
        <end position="698"/>
    </location>
</feature>
<name>A0ABN8M914_9CNID</name>
<organism evidence="15 16">
    <name type="scientific">Porites evermanni</name>
    <dbReference type="NCBI Taxonomy" id="104178"/>
    <lineage>
        <taxon>Eukaryota</taxon>
        <taxon>Metazoa</taxon>
        <taxon>Cnidaria</taxon>
        <taxon>Anthozoa</taxon>
        <taxon>Hexacorallia</taxon>
        <taxon>Scleractinia</taxon>
        <taxon>Fungiina</taxon>
        <taxon>Poritidae</taxon>
        <taxon>Porites</taxon>
    </lineage>
</organism>
<dbReference type="SUPFAM" id="SSF63712">
    <property type="entry name" value="Nicotinic receptor ligand binding domain-like"/>
    <property type="match status" value="2"/>
</dbReference>
<reference evidence="15 16" key="1">
    <citation type="submission" date="2022-05" db="EMBL/GenBank/DDBJ databases">
        <authorList>
            <consortium name="Genoscope - CEA"/>
            <person name="William W."/>
        </authorList>
    </citation>
    <scope>NUCLEOTIDE SEQUENCE [LARGE SCALE GENOMIC DNA]</scope>
</reference>
<dbReference type="InterPro" id="IPR036719">
    <property type="entry name" value="Neuro-gated_channel_TM_sf"/>
</dbReference>
<feature type="domain" description="Neurotransmitter-gated ion-channel ligand-binding" evidence="13">
    <location>
        <begin position="431"/>
        <end position="611"/>
    </location>
</feature>
<comment type="caution">
    <text evidence="11">Lacks conserved residue(s) required for the propagation of feature annotation.</text>
</comment>
<evidence type="ECO:0000256" key="11">
    <source>
        <dbReference type="RuleBase" id="RU000687"/>
    </source>
</evidence>
<evidence type="ECO:0000256" key="12">
    <source>
        <dbReference type="SAM" id="MobiDB-lite"/>
    </source>
</evidence>
<evidence type="ECO:0000256" key="7">
    <source>
        <dbReference type="ARBA" id="ARBA00022989"/>
    </source>
</evidence>
<dbReference type="InterPro" id="IPR006028">
    <property type="entry name" value="GABAA/Glycine_rcpt"/>
</dbReference>
<dbReference type="Proteomes" id="UP001159427">
    <property type="component" value="Unassembled WGS sequence"/>
</dbReference>
<evidence type="ECO:0000256" key="1">
    <source>
        <dbReference type="ARBA" id="ARBA00004141"/>
    </source>
</evidence>
<evidence type="ECO:0000256" key="8">
    <source>
        <dbReference type="ARBA" id="ARBA00023065"/>
    </source>
</evidence>
<comment type="subcellular location">
    <subcellularLocation>
        <location evidence="2">Cell membrane</location>
    </subcellularLocation>
    <subcellularLocation>
        <location evidence="1">Membrane</location>
        <topology evidence="1">Multi-pass membrane protein</topology>
    </subcellularLocation>
</comment>
<feature type="domain" description="Neurotransmitter-gated ion-channel ligand-binding" evidence="13">
    <location>
        <begin position="42"/>
        <end position="241"/>
    </location>
</feature>
<evidence type="ECO:0000313" key="16">
    <source>
        <dbReference type="Proteomes" id="UP001159427"/>
    </source>
</evidence>
<dbReference type="Gene3D" id="2.70.170.10">
    <property type="entry name" value="Neurotransmitter-gated ion-channel ligand-binding domain"/>
    <property type="match status" value="2"/>
</dbReference>
<evidence type="ECO:0000259" key="13">
    <source>
        <dbReference type="Pfam" id="PF02931"/>
    </source>
</evidence>
<keyword evidence="6 11" id="KW-0732">Signal</keyword>
<proteinExistence type="inferred from homology"/>
<dbReference type="SUPFAM" id="SSF90112">
    <property type="entry name" value="Neurotransmitter-gated ion-channel transmembrane pore"/>
    <property type="match status" value="2"/>
</dbReference>
<evidence type="ECO:0000256" key="6">
    <source>
        <dbReference type="ARBA" id="ARBA00022729"/>
    </source>
</evidence>
<dbReference type="InterPro" id="IPR018000">
    <property type="entry name" value="Neurotransmitter_ion_chnl_CS"/>
</dbReference>
<dbReference type="PROSITE" id="PS00236">
    <property type="entry name" value="NEUROTR_ION_CHANNEL"/>
    <property type="match status" value="2"/>
</dbReference>
<evidence type="ECO:0000256" key="3">
    <source>
        <dbReference type="ARBA" id="ARBA00022448"/>
    </source>
</evidence>
<keyword evidence="5 11" id="KW-0812">Transmembrane</keyword>
<protein>
    <submittedName>
        <fullName evidence="15">Uncharacterized protein</fullName>
    </submittedName>
</protein>
<dbReference type="Gene3D" id="1.20.58.390">
    <property type="entry name" value="Neurotransmitter-gated ion-channel transmembrane domain"/>
    <property type="match status" value="2"/>
</dbReference>
<comment type="caution">
    <text evidence="15">The sequence shown here is derived from an EMBL/GenBank/DDBJ whole genome shotgun (WGS) entry which is preliminary data.</text>
</comment>
<accession>A0ABN8M914</accession>
<feature type="transmembrane region" description="Helical" evidence="11">
    <location>
        <begin position="705"/>
        <end position="725"/>
    </location>
</feature>
<evidence type="ECO:0000256" key="10">
    <source>
        <dbReference type="ARBA" id="ARBA00023303"/>
    </source>
</evidence>
<gene>
    <name evidence="15" type="ORF">PEVE_00028046</name>
</gene>
<comment type="similarity">
    <text evidence="11">Belongs to the ligand-gated ion channel (TC 1.A.9) family.</text>
</comment>
<feature type="domain" description="Neurotransmitter-gated ion-channel transmembrane" evidence="14">
    <location>
        <begin position="251"/>
        <end position="385"/>
    </location>
</feature>
<dbReference type="PANTHER" id="PTHR18945">
    <property type="entry name" value="NEUROTRANSMITTER GATED ION CHANNEL"/>
    <property type="match status" value="1"/>
</dbReference>
<dbReference type="Pfam" id="PF02932">
    <property type="entry name" value="Neur_chan_memb"/>
    <property type="match status" value="2"/>
</dbReference>
<dbReference type="NCBIfam" id="TIGR00860">
    <property type="entry name" value="LIC"/>
    <property type="match status" value="1"/>
</dbReference>
<feature type="signal peptide" evidence="11">
    <location>
        <begin position="1"/>
        <end position="17"/>
    </location>
</feature>
<dbReference type="PRINTS" id="PR00253">
    <property type="entry name" value="GABAARECEPTR"/>
</dbReference>
<dbReference type="InterPro" id="IPR036734">
    <property type="entry name" value="Neur_chan_lig-bd_sf"/>
</dbReference>
<evidence type="ECO:0000259" key="14">
    <source>
        <dbReference type="Pfam" id="PF02932"/>
    </source>
</evidence>
<keyword evidence="10 11" id="KW-0407">Ion channel</keyword>
<feature type="transmembrane region" description="Helical" evidence="11">
    <location>
        <begin position="307"/>
        <end position="329"/>
    </location>
</feature>
<dbReference type="Pfam" id="PF02931">
    <property type="entry name" value="Neur_chan_LBD"/>
    <property type="match status" value="2"/>
</dbReference>
<sequence length="886" mass="102336">MTITMMMMMMMMMITVTINLDGPKQTNDKKPCTSENPRRNTTLEILFSNYDKDVRPNQGVGPLTIELDLYVESFANIAEANMEYTVFGYIRHYWTDKRFASKFNETVYLKGSTIDCAWIPDTYVTNTRESNLPAENSDIRSLFKIYPNGTIFYSRSYKIVAACDMRLEHFPMDTQKCSLNLSSYGYTVDDVIYKWKDDKVKVEKKSIAQFDMKEVERNSTTISYVSGNYSVLTINFHFKRRLGYYIIQVFFPGTLVVVMSWVVFWLDPRDMSDRVGLGITTILSIIFLLGSVNMSQPRVSYPKAIDWYLLGSFLFVFLVLVECILVYILRPRNRDSKNSAQQKDLDLEMGTINNLQDASRVENIALKKRESTNSSNGEPSQIDAEDEMIEESPTHAQKGDMYDIWKSVIILGGLFCAVISLEEPNEYEDSDVVKKLFFSYDRNLRPKFNSGPLNVMVDLYVESFGNIKEADMEYTVFGYFRQSWVDKRLAGKLNQTLVLRNTAIDHAWTPDTYCANTRQSNLKTSASDSESAMRVDINGSVFFTQRIHIIASCEMNLQDFPLDHQECVLKFISYAYNTSDIVYWWAKDNVEIEKKTVAQFQNEEVHLSKTVEQYITGKYLFNLDQHLDARATLDDNSLFLLHKRSARFICETNVLLILLVITRPVHQIMMITTTTTTTTTITMTIRTMIVILMMMMMIMDMNTRMAVGVTTILTIVFLLGSANTSLPRVSYAKAIDWYLMVSFAFIFAALVECMFVFHFRIDGGKRENKKSTFSLRSKKKRRFSGRLIALMKTGLRRGSYRIDEEEIIEAPSNFKRQKSSICDHNGNHIKHGQGKICKQAEEISLSDRIDITSRYLFPSAFLLFNIFYWFAYVYDIRVLPESARDM</sequence>
<evidence type="ECO:0000256" key="4">
    <source>
        <dbReference type="ARBA" id="ARBA00022475"/>
    </source>
</evidence>